<feature type="coiled-coil region" evidence="6">
    <location>
        <begin position="607"/>
        <end position="661"/>
    </location>
</feature>
<keyword evidence="4 8" id="KW-1133">Transmembrane helix</keyword>
<dbReference type="EMBL" id="CAJNIZ010006681">
    <property type="protein sequence ID" value="CAE7251952.1"/>
    <property type="molecule type" value="Genomic_DNA"/>
</dbReference>
<proteinExistence type="inferred from homology"/>
<feature type="compositionally biased region" description="Basic and acidic residues" evidence="7">
    <location>
        <begin position="730"/>
        <end position="742"/>
    </location>
</feature>
<dbReference type="InterPro" id="IPR001425">
    <property type="entry name" value="Arc/bac/fun_rhodopsins"/>
</dbReference>
<keyword evidence="10" id="KW-1185">Reference proteome</keyword>
<keyword evidence="3 8" id="KW-0812">Transmembrane</keyword>
<reference evidence="9" key="1">
    <citation type="submission" date="2021-02" db="EMBL/GenBank/DDBJ databases">
        <authorList>
            <person name="Dougan E. K."/>
            <person name="Rhodes N."/>
            <person name="Thang M."/>
            <person name="Chan C."/>
        </authorList>
    </citation>
    <scope>NUCLEOTIDE SEQUENCE</scope>
</reference>
<comment type="subcellular location">
    <subcellularLocation>
        <location evidence="1">Membrane</location>
        <topology evidence="1">Multi-pass membrane protein</topology>
    </subcellularLocation>
</comment>
<evidence type="ECO:0000256" key="6">
    <source>
        <dbReference type="SAM" id="Coils"/>
    </source>
</evidence>
<dbReference type="SUPFAM" id="SSF81321">
    <property type="entry name" value="Family A G protein-coupled receptor-like"/>
    <property type="match status" value="1"/>
</dbReference>
<evidence type="ECO:0000256" key="8">
    <source>
        <dbReference type="SAM" id="Phobius"/>
    </source>
</evidence>
<keyword evidence="5 8" id="KW-0472">Membrane</keyword>
<evidence type="ECO:0000256" key="1">
    <source>
        <dbReference type="ARBA" id="ARBA00004141"/>
    </source>
</evidence>
<accession>A0A812LRK0</accession>
<feature type="transmembrane region" description="Helical" evidence="8">
    <location>
        <begin position="65"/>
        <end position="83"/>
    </location>
</feature>
<evidence type="ECO:0000256" key="7">
    <source>
        <dbReference type="SAM" id="MobiDB-lite"/>
    </source>
</evidence>
<evidence type="ECO:0000256" key="2">
    <source>
        <dbReference type="ARBA" id="ARBA00008130"/>
    </source>
</evidence>
<evidence type="ECO:0000313" key="10">
    <source>
        <dbReference type="Proteomes" id="UP000649617"/>
    </source>
</evidence>
<dbReference type="AlphaFoldDB" id="A0A812LRK0"/>
<evidence type="ECO:0000256" key="5">
    <source>
        <dbReference type="ARBA" id="ARBA00023136"/>
    </source>
</evidence>
<feature type="region of interest" description="Disordered" evidence="7">
    <location>
        <begin position="720"/>
        <end position="742"/>
    </location>
</feature>
<dbReference type="Proteomes" id="UP000649617">
    <property type="component" value="Unassembled WGS sequence"/>
</dbReference>
<comment type="caution">
    <text evidence="9">The sequence shown here is derived from an EMBL/GenBank/DDBJ whole genome shotgun (WGS) entry which is preliminary data.</text>
</comment>
<gene>
    <name evidence="9" type="primary">hisS</name>
    <name evidence="9" type="ORF">SPIL2461_LOCUS4905</name>
</gene>
<comment type="similarity">
    <text evidence="2">Belongs to the archaeal/bacterial/fungal opsin family.</text>
</comment>
<dbReference type="Gene3D" id="1.20.1070.10">
    <property type="entry name" value="Rhodopsin 7-helix transmembrane proteins"/>
    <property type="match status" value="1"/>
</dbReference>
<dbReference type="GO" id="GO:0016020">
    <property type="term" value="C:membrane"/>
    <property type="evidence" value="ECO:0007669"/>
    <property type="project" value="UniProtKB-SubCell"/>
</dbReference>
<dbReference type="OrthoDB" id="428972at2759"/>
<organism evidence="9 10">
    <name type="scientific">Symbiodinium pilosum</name>
    <name type="common">Dinoflagellate</name>
    <dbReference type="NCBI Taxonomy" id="2952"/>
    <lineage>
        <taxon>Eukaryota</taxon>
        <taxon>Sar</taxon>
        <taxon>Alveolata</taxon>
        <taxon>Dinophyceae</taxon>
        <taxon>Suessiales</taxon>
        <taxon>Symbiodiniaceae</taxon>
        <taxon>Symbiodinium</taxon>
    </lineage>
</organism>
<feature type="transmembrane region" description="Helical" evidence="8">
    <location>
        <begin position="95"/>
        <end position="119"/>
    </location>
</feature>
<keyword evidence="6" id="KW-0175">Coiled coil</keyword>
<evidence type="ECO:0000313" key="9">
    <source>
        <dbReference type="EMBL" id="CAE7251952.1"/>
    </source>
</evidence>
<sequence>MMPLLSVAVLLCGTASMFTGDALRFAWYGFGLCLASIMFWHNAIQIKENSEGEESLFSGDSDFRKLSICLIVTWFPFPLWFSLSVEGFGVVTDGFIIEMGWVVLNIVSKFPGFVFIIWLQRMKMVHQRKIESTRELYGLSPSDESNEEDLKKRALATATAGGVKAENYGLGQGEEAESELKLAELVAETMVTLGMSSHTDRMLRLMVDNGVTNTAVLERLNAERCFELNLPWALIDATQRRWTAEKMNMGQDQGGSIEKEDPFKKLLDANKERMTGKNLINAAWAYLQKSPGMMMDIGAMEDQLFAVMNRALVPLQDMIMSRMQAMEDNLQRQLESTQEAISQRMDFSQISLLQTVNACQVLLQKLDSSQESVMQKMDSQKAVVDQMVNSYSGLVKNIDGASDSTKQALLDTVNTSSSALLQKLDASQQDLLKQTHDSHNVLQTVAQAQTSLAKKVDTGNEFTQRRLVEMESSIERKVDAVSGALTEAQSVNSEKVMQATRSDLATLATQGNAMLDATEKSAAAQEQRMADVRRQNLMILDLLTNAQQSMSTSAENLESFTRSEIMRDSHANMEMQIRDVIMQQMTKLQEAFLGGGEEEESKGHSFKDAVTNMVTRLEESAARLELASTPAEKGQDQADIVESMRQELAALAMALSQQQRDASMESIAQVSEALRAELLPLKDTQMQATGTLTEKVAELQDSMVQNMTKFETGMDKVMQTVEAATTKPSGQEKRGGRASDRG</sequence>
<protein>
    <submittedName>
        <fullName evidence="9">HisS protein</fullName>
    </submittedName>
</protein>
<evidence type="ECO:0000256" key="3">
    <source>
        <dbReference type="ARBA" id="ARBA00022692"/>
    </source>
</evidence>
<name>A0A812LRK0_SYMPI</name>
<evidence type="ECO:0000256" key="4">
    <source>
        <dbReference type="ARBA" id="ARBA00022989"/>
    </source>
</evidence>
<dbReference type="Pfam" id="PF01036">
    <property type="entry name" value="Bac_rhodopsin"/>
    <property type="match status" value="1"/>
</dbReference>